<keyword evidence="5" id="KW-0690">Ribosome biogenesis</keyword>
<comment type="function">
    <text evidence="7">Involved in ribosome biogenesis. Required for normal pre-rRNA processing in internal transcribed spacer 1 (ITS1). May be involved in the movements of the replication forks.</text>
</comment>
<comment type="subcellular location">
    <subcellularLocation>
        <location evidence="1">Nucleus</location>
        <location evidence="1">Nucleolus</location>
    </subcellularLocation>
</comment>
<dbReference type="EMBL" id="CP048988">
    <property type="protein sequence ID" value="QID79614.1"/>
    <property type="molecule type" value="Genomic_DNA"/>
</dbReference>
<feature type="compositionally biased region" description="Polar residues" evidence="8">
    <location>
        <begin position="10"/>
        <end position="21"/>
    </location>
</feature>
<feature type="region of interest" description="Disordered" evidence="8">
    <location>
        <begin position="1"/>
        <end position="27"/>
    </location>
</feature>
<reference evidence="9 10" key="1">
    <citation type="journal article" date="2019" name="BMC Genomics">
        <title>Chromosome level assembly and comparative genome analysis confirm lager-brewing yeasts originated from a single hybridization.</title>
        <authorList>
            <person name="Salazar A.N."/>
            <person name="Gorter de Vries A.R."/>
            <person name="van den Broek M."/>
            <person name="Brouwers N."/>
            <person name="de la Torre Cortes P."/>
            <person name="Kuijpers N.G.A."/>
            <person name="Daran J.G."/>
            <person name="Abeel T."/>
        </authorList>
    </citation>
    <scope>NUCLEOTIDE SEQUENCE [LARGE SCALE GENOMIC DNA]</scope>
    <source>
        <strain evidence="9 10">CBS 1483</strain>
    </source>
</reference>
<dbReference type="GO" id="GO:0005730">
    <property type="term" value="C:nucleolus"/>
    <property type="evidence" value="ECO:0007669"/>
    <property type="project" value="UniProtKB-SubCell"/>
</dbReference>
<gene>
    <name evidence="9" type="primary">SLX9_1</name>
    <name evidence="9" type="ORF">GRS66_001890</name>
</gene>
<evidence type="ECO:0000256" key="8">
    <source>
        <dbReference type="SAM" id="MobiDB-lite"/>
    </source>
</evidence>
<organism evidence="9 10">
    <name type="scientific">Saccharomyces pastorianus</name>
    <name type="common">Lager yeast</name>
    <name type="synonym">Saccharomyces cerevisiae x Saccharomyces eubayanus</name>
    <dbReference type="NCBI Taxonomy" id="27292"/>
    <lineage>
        <taxon>Eukaryota</taxon>
        <taxon>Fungi</taxon>
        <taxon>Dikarya</taxon>
        <taxon>Ascomycota</taxon>
        <taxon>Saccharomycotina</taxon>
        <taxon>Saccharomycetes</taxon>
        <taxon>Saccharomycetales</taxon>
        <taxon>Saccharomycetaceae</taxon>
        <taxon>Saccharomyces</taxon>
    </lineage>
</organism>
<accession>A0A6C1DTT9</accession>
<keyword evidence="6" id="KW-0539">Nucleus</keyword>
<evidence type="ECO:0000313" key="9">
    <source>
        <dbReference type="EMBL" id="QID79614.1"/>
    </source>
</evidence>
<dbReference type="Pfam" id="PF15341">
    <property type="entry name" value="SLX9"/>
    <property type="match status" value="1"/>
</dbReference>
<dbReference type="GO" id="GO:0030686">
    <property type="term" value="C:90S preribosome"/>
    <property type="evidence" value="ECO:0007669"/>
    <property type="project" value="InterPro"/>
</dbReference>
<evidence type="ECO:0000256" key="1">
    <source>
        <dbReference type="ARBA" id="ARBA00004604"/>
    </source>
</evidence>
<protein>
    <recommendedName>
        <fullName evidence="4">Ribosome biogenesis protein SLX9</fullName>
    </recommendedName>
</protein>
<evidence type="ECO:0000313" key="10">
    <source>
        <dbReference type="Proteomes" id="UP000501346"/>
    </source>
</evidence>
<name>A0A6C1DTT9_SACPS</name>
<evidence type="ECO:0000256" key="5">
    <source>
        <dbReference type="ARBA" id="ARBA00022517"/>
    </source>
</evidence>
<evidence type="ECO:0000256" key="2">
    <source>
        <dbReference type="ARBA" id="ARBA00011022"/>
    </source>
</evidence>
<evidence type="ECO:0000256" key="7">
    <source>
        <dbReference type="ARBA" id="ARBA00025083"/>
    </source>
</evidence>
<evidence type="ECO:0000256" key="4">
    <source>
        <dbReference type="ARBA" id="ARBA00021321"/>
    </source>
</evidence>
<dbReference type="Proteomes" id="UP000501346">
    <property type="component" value="Chromosome ScVII"/>
</dbReference>
<dbReference type="OrthoDB" id="4068648at2759"/>
<evidence type="ECO:0000256" key="3">
    <source>
        <dbReference type="ARBA" id="ARBA00011523"/>
    </source>
</evidence>
<dbReference type="AlphaFoldDB" id="A0A6C1DTT9"/>
<dbReference type="GO" id="GO:0000462">
    <property type="term" value="P:maturation of SSU-rRNA from tricistronic rRNA transcript (SSU-rRNA, 5.8S rRNA, LSU-rRNA)"/>
    <property type="evidence" value="ECO:0007669"/>
    <property type="project" value="InterPro"/>
</dbReference>
<evidence type="ECO:0000256" key="6">
    <source>
        <dbReference type="ARBA" id="ARBA00023242"/>
    </source>
</evidence>
<dbReference type="GO" id="GO:0030688">
    <property type="term" value="C:preribosome, small subunit precursor"/>
    <property type="evidence" value="ECO:0007669"/>
    <property type="project" value="InterPro"/>
</dbReference>
<proteinExistence type="inferred from homology"/>
<dbReference type="SMR" id="A0A6C1DTT9"/>
<dbReference type="InterPro" id="IPR028160">
    <property type="entry name" value="Slx9-like"/>
</dbReference>
<keyword evidence="10" id="KW-1185">Reference proteome</keyword>
<comment type="subunit">
    <text evidence="3">Interacts with the 35S, 23S and 20S pre-rRNAs and with the U3 snoRNA.</text>
</comment>
<comment type="similarity">
    <text evidence="2">Belongs to the SLX9 family.</text>
</comment>
<sequence length="210" mass="24069">MVAKKRNTLRSKVSARNSQNFGPDVANNGILDESYDIESDPRAFLHQPKETKKEKLLNRQNTFLSNLKGKSTLNDGIAANFDGISKSSIRRRKRKLREELKPRMQDLLTSLEQEKDLRGIIENSSKDMNNDDDIDMDSKIRFVDTKEMNLKKIEPGSVRIKKNQPNIRNQKGAKALAANETARFNQVLTNQDFQKNPFGALREVIKLQKQ</sequence>